<evidence type="ECO:0000313" key="3">
    <source>
        <dbReference type="EMBL" id="KAF0331539.1"/>
    </source>
</evidence>
<dbReference type="Pfam" id="PF00261">
    <property type="entry name" value="Tropomyosin"/>
    <property type="match status" value="2"/>
</dbReference>
<feature type="coiled-coil region" evidence="2">
    <location>
        <begin position="1"/>
        <end position="108"/>
    </location>
</feature>
<keyword evidence="4" id="KW-1185">Reference proteome</keyword>
<dbReference type="SUPFAM" id="SSF57997">
    <property type="entry name" value="Tropomyosin"/>
    <property type="match status" value="2"/>
</dbReference>
<keyword evidence="1 2" id="KW-0175">Coiled coil</keyword>
<dbReference type="Gene3D" id="1.20.5.170">
    <property type="match status" value="1"/>
</dbReference>
<comment type="caution">
    <text evidence="3">The sequence shown here is derived from an EMBL/GenBank/DDBJ whole genome shotgun (WGS) entry which is preliminary data.</text>
</comment>
<dbReference type="AlphaFoldDB" id="A0A8H3ZT31"/>
<evidence type="ECO:0000256" key="1">
    <source>
        <dbReference type="ARBA" id="ARBA00023054"/>
    </source>
</evidence>
<dbReference type="EMBL" id="WOWK01000003">
    <property type="protein sequence ID" value="KAF0331539.1"/>
    <property type="molecule type" value="Genomic_DNA"/>
</dbReference>
<name>A0A8H3ZT31_9PEZI</name>
<organism evidence="3 4">
    <name type="scientific">Colletotrichum asianum</name>
    <dbReference type="NCBI Taxonomy" id="702518"/>
    <lineage>
        <taxon>Eukaryota</taxon>
        <taxon>Fungi</taxon>
        <taxon>Dikarya</taxon>
        <taxon>Ascomycota</taxon>
        <taxon>Pezizomycotina</taxon>
        <taxon>Sordariomycetes</taxon>
        <taxon>Hypocreomycetidae</taxon>
        <taxon>Glomerellales</taxon>
        <taxon>Glomerellaceae</taxon>
        <taxon>Colletotrichum</taxon>
        <taxon>Colletotrichum gloeosporioides species complex</taxon>
    </lineage>
</organism>
<feature type="coiled-coil region" evidence="2">
    <location>
        <begin position="146"/>
        <end position="187"/>
    </location>
</feature>
<dbReference type="Proteomes" id="UP000434172">
    <property type="component" value="Unassembled WGS sequence"/>
</dbReference>
<gene>
    <name evidence="3" type="ORF">GQ607_001285</name>
</gene>
<dbReference type="FunFam" id="1.20.5.340:FF:000001">
    <property type="entry name" value="Tropomyosin alpha-1 chain isoform 2"/>
    <property type="match status" value="1"/>
</dbReference>
<protein>
    <submittedName>
        <fullName evidence="3">Actin lateral binding protein</fullName>
    </submittedName>
</protein>
<sequence>MDRIKEKMNSLRLEADESAAKVEELQARVKTLEQENLAKEQEITSLQHKNGLLEGEVEKLETAVKDFKKAADESAGTGTQNETLQRRLQLLEEEAEEADKTLREANEKYVLDPVIEPSKYFTPFSLVFNQPPTDPPFVLRQTDVKAGHFERKVQALESERDQWESKYEEMSKKYTQVQKELEDFQNEIGNI</sequence>
<reference evidence="3 4" key="1">
    <citation type="submission" date="2019-12" db="EMBL/GenBank/DDBJ databases">
        <title>A genome sequence resource for the geographically widespread anthracnose pathogen Colletotrichum asianum.</title>
        <authorList>
            <person name="Meng Y."/>
        </authorList>
    </citation>
    <scope>NUCLEOTIDE SEQUENCE [LARGE SCALE GENOMIC DNA]</scope>
    <source>
        <strain evidence="3 4">ICMP 18580</strain>
    </source>
</reference>
<proteinExistence type="predicted"/>
<dbReference type="OrthoDB" id="128924at2759"/>
<evidence type="ECO:0000313" key="4">
    <source>
        <dbReference type="Proteomes" id="UP000434172"/>
    </source>
</evidence>
<accession>A0A8H3ZT31</accession>
<evidence type="ECO:0000256" key="2">
    <source>
        <dbReference type="SAM" id="Coils"/>
    </source>
</evidence>
<dbReference type="Gene3D" id="1.20.5.340">
    <property type="match status" value="1"/>
</dbReference>
<dbReference type="InterPro" id="IPR000533">
    <property type="entry name" value="Tropomyosin"/>
</dbReference>